<keyword evidence="11" id="KW-1185">Reference proteome</keyword>
<dbReference type="GO" id="GO:0005634">
    <property type="term" value="C:nucleus"/>
    <property type="evidence" value="ECO:0007669"/>
    <property type="project" value="UniProtKB-SubCell"/>
</dbReference>
<evidence type="ECO:0000256" key="7">
    <source>
        <dbReference type="PIRNR" id="PIRNR028729"/>
    </source>
</evidence>
<name>A0A6G1DAM5_9ORYZ</name>
<dbReference type="InterPro" id="IPR016073">
    <property type="entry name" value="Skp1_comp_POZ"/>
</dbReference>
<reference evidence="10 11" key="1">
    <citation type="submission" date="2019-11" db="EMBL/GenBank/DDBJ databases">
        <title>Whole genome sequence of Oryza granulata.</title>
        <authorList>
            <person name="Li W."/>
        </authorList>
    </citation>
    <scope>NUCLEOTIDE SEQUENCE [LARGE SCALE GENOMIC DNA]</scope>
    <source>
        <strain evidence="11">cv. Menghai</strain>
        <tissue evidence="10">Leaf</tissue>
    </source>
</reference>
<dbReference type="Proteomes" id="UP000479710">
    <property type="component" value="Unassembled WGS sequence"/>
</dbReference>
<feature type="domain" description="SKP1 component POZ" evidence="9">
    <location>
        <begin position="10"/>
        <end position="69"/>
    </location>
</feature>
<proteinExistence type="inferred from homology"/>
<dbReference type="Gene3D" id="3.30.710.10">
    <property type="entry name" value="Potassium Channel Kv1.1, Chain A"/>
    <property type="match status" value="1"/>
</dbReference>
<keyword evidence="5" id="KW-0539">Nucleus</keyword>
<dbReference type="AlphaFoldDB" id="A0A6G1DAM5"/>
<dbReference type="InterPro" id="IPR001232">
    <property type="entry name" value="SKP1-like"/>
</dbReference>
<evidence type="ECO:0000259" key="8">
    <source>
        <dbReference type="Pfam" id="PF01466"/>
    </source>
</evidence>
<dbReference type="InterPro" id="IPR036296">
    <property type="entry name" value="SKP1-like_dim_sf"/>
</dbReference>
<evidence type="ECO:0000256" key="3">
    <source>
        <dbReference type="ARBA" id="ARBA00009993"/>
    </source>
</evidence>
<evidence type="ECO:0000256" key="4">
    <source>
        <dbReference type="ARBA" id="ARBA00022786"/>
    </source>
</evidence>
<dbReference type="UniPathway" id="UPA00143"/>
<dbReference type="EMBL" id="SPHZ02000006">
    <property type="protein sequence ID" value="KAF0909815.1"/>
    <property type="molecule type" value="Genomic_DNA"/>
</dbReference>
<dbReference type="Pfam" id="PF03931">
    <property type="entry name" value="Skp1_POZ"/>
    <property type="match status" value="1"/>
</dbReference>
<feature type="domain" description="SKP1 component dimerisation" evidence="8">
    <location>
        <begin position="113"/>
        <end position="160"/>
    </location>
</feature>
<comment type="function">
    <text evidence="6 7">Involved in ubiquitination and subsequent proteasomal degradation of target proteins. Together with CUL1, RBX1 and a F-box protein, it forms a SCF E3 ubiquitin ligase complex. The functional specificity of this complex depends on the type of F-box protein. In the SCF complex, it serves as an adapter that links the F-box protein to CUL1.</text>
</comment>
<evidence type="ECO:0000256" key="1">
    <source>
        <dbReference type="ARBA" id="ARBA00004123"/>
    </source>
</evidence>
<dbReference type="InterPro" id="IPR016072">
    <property type="entry name" value="Skp1_comp_dimer"/>
</dbReference>
<dbReference type="GO" id="GO:0006511">
    <property type="term" value="P:ubiquitin-dependent protein catabolic process"/>
    <property type="evidence" value="ECO:0007669"/>
    <property type="project" value="InterPro"/>
</dbReference>
<evidence type="ECO:0000259" key="9">
    <source>
        <dbReference type="Pfam" id="PF03931"/>
    </source>
</evidence>
<comment type="pathway">
    <text evidence="2 7">Protein modification; protein ubiquitination.</text>
</comment>
<dbReference type="InterPro" id="IPR016897">
    <property type="entry name" value="SKP1"/>
</dbReference>
<dbReference type="SMART" id="SM00512">
    <property type="entry name" value="Skp1"/>
    <property type="match status" value="1"/>
</dbReference>
<keyword evidence="4 7" id="KW-0833">Ubl conjugation pathway</keyword>
<evidence type="ECO:0000256" key="6">
    <source>
        <dbReference type="ARBA" id="ARBA00054396"/>
    </source>
</evidence>
<gene>
    <name evidence="10" type="ORF">E2562_000134</name>
</gene>
<comment type="subcellular location">
    <subcellularLocation>
        <location evidence="1">Nucleus</location>
    </subcellularLocation>
</comment>
<dbReference type="PANTHER" id="PTHR11165">
    <property type="entry name" value="SKP1"/>
    <property type="match status" value="1"/>
</dbReference>
<comment type="subunit">
    <text evidence="7">Part of a SCF (SKP1-cullin-F-box) protein ligase complex.</text>
</comment>
<evidence type="ECO:0000313" key="10">
    <source>
        <dbReference type="EMBL" id="KAF0909815.1"/>
    </source>
</evidence>
<dbReference type="PIRSF" id="PIRSF028729">
    <property type="entry name" value="E3_ubiquit_lig_SCF_Skp"/>
    <property type="match status" value="1"/>
</dbReference>
<dbReference type="GO" id="GO:0016567">
    <property type="term" value="P:protein ubiquitination"/>
    <property type="evidence" value="ECO:0007669"/>
    <property type="project" value="UniProtKB-UniRule"/>
</dbReference>
<dbReference type="Pfam" id="PF01466">
    <property type="entry name" value="Skp1"/>
    <property type="match status" value="1"/>
</dbReference>
<protein>
    <recommendedName>
        <fullName evidence="7">SKP1-like protein</fullName>
    </recommendedName>
</protein>
<dbReference type="SUPFAM" id="SSF81382">
    <property type="entry name" value="Skp1 dimerisation domain-like"/>
    <property type="match status" value="1"/>
</dbReference>
<organism evidence="10 11">
    <name type="scientific">Oryza meyeriana var. granulata</name>
    <dbReference type="NCBI Taxonomy" id="110450"/>
    <lineage>
        <taxon>Eukaryota</taxon>
        <taxon>Viridiplantae</taxon>
        <taxon>Streptophyta</taxon>
        <taxon>Embryophyta</taxon>
        <taxon>Tracheophyta</taxon>
        <taxon>Spermatophyta</taxon>
        <taxon>Magnoliopsida</taxon>
        <taxon>Liliopsida</taxon>
        <taxon>Poales</taxon>
        <taxon>Poaceae</taxon>
        <taxon>BOP clade</taxon>
        <taxon>Oryzoideae</taxon>
        <taxon>Oryzeae</taxon>
        <taxon>Oryzinae</taxon>
        <taxon>Oryza</taxon>
        <taxon>Oryza meyeriana</taxon>
    </lineage>
</organism>
<dbReference type="InterPro" id="IPR011333">
    <property type="entry name" value="SKP1/BTB/POZ_sf"/>
</dbReference>
<sequence>MAAEPTNGGNMIVLISADGKRFEVTEAAASQSLLVCGMIEDGCTANGIPLPNVVADILAKVVEYCNKHAAVSSEAAGSSSSSEELMKFDAKFVDVDKATLLELILAANYMNIKGLVDLTCQRVADMMSGKTPEQMREMFGFENDFTPEEEEAIRKENAWAFGN</sequence>
<dbReference type="FunFam" id="3.30.710.10:FF:000170">
    <property type="entry name" value="SKP1-like protein 5"/>
    <property type="match status" value="1"/>
</dbReference>
<evidence type="ECO:0000256" key="2">
    <source>
        <dbReference type="ARBA" id="ARBA00004906"/>
    </source>
</evidence>
<dbReference type="OrthoDB" id="605300at2759"/>
<dbReference type="GO" id="GO:0009867">
    <property type="term" value="P:jasmonic acid mediated signaling pathway"/>
    <property type="evidence" value="ECO:0007669"/>
    <property type="project" value="UniProtKB-ARBA"/>
</dbReference>
<dbReference type="SUPFAM" id="SSF54695">
    <property type="entry name" value="POZ domain"/>
    <property type="match status" value="1"/>
</dbReference>
<comment type="similarity">
    <text evidence="3 7">Belongs to the SKP1 family.</text>
</comment>
<evidence type="ECO:0000256" key="5">
    <source>
        <dbReference type="ARBA" id="ARBA00023242"/>
    </source>
</evidence>
<dbReference type="CDD" id="cd18322">
    <property type="entry name" value="BTB_POZ_SKP1"/>
    <property type="match status" value="1"/>
</dbReference>
<evidence type="ECO:0000313" key="11">
    <source>
        <dbReference type="Proteomes" id="UP000479710"/>
    </source>
</evidence>
<comment type="caution">
    <text evidence="10">The sequence shown here is derived from an EMBL/GenBank/DDBJ whole genome shotgun (WGS) entry which is preliminary data.</text>
</comment>
<accession>A0A6G1DAM5</accession>